<reference evidence="6" key="1">
    <citation type="journal article" date="2011" name="Genome Res.">
        <title>Phylogeny-wide analysis of social amoeba genomes highlights ancient origins for complex intercellular communication.</title>
        <authorList>
            <person name="Heidel A.J."/>
            <person name="Lawal H.M."/>
            <person name="Felder M."/>
            <person name="Schilde C."/>
            <person name="Helps N.R."/>
            <person name="Tunggal B."/>
            <person name="Rivero F."/>
            <person name="John U."/>
            <person name="Schleicher M."/>
            <person name="Eichinger L."/>
            <person name="Platzer M."/>
            <person name="Noegel A.A."/>
            <person name="Schaap P."/>
            <person name="Gloeckner G."/>
        </authorList>
    </citation>
    <scope>NUCLEOTIDE SEQUENCE [LARGE SCALE GENOMIC DNA]</scope>
    <source>
        <strain evidence="6">SH3</strain>
    </source>
</reference>
<sequence length="1004" mass="111473">MKSLPILILLVILIASYVSHLNAQFQPQELNSAIWLLNQYGFSSIPQTEAGICASNPTFTCQMGTDGFNHIKTIDLSTNYQDIGDPPSITEFYFPSLTTFKLDVFNLAVKDPGLNILSLMKNLPLLASIYIHADPLSDIPPGFATNCPLLVDFQSNIQKVIIQDSPISSITIDQTTYAPNLINIEINVRVDVDATVTFTEVSFPKLGTVNLIATSATKTMNVIFDLPVKFVASYVRDKNSLGALNPTFSHPETIMGLAYGGPNYVLTPSNLDFQILYTTSTTFPITPYPKSISLTVANGNLQSLPSVPFPTNSFQYTFNDNQLTGDLPSNLLANNPTSLQFGVHNNPGITGTMGQEYCYVKTIALTGTGITAIPDCFWCYMISQGYAFVTDLQKPATLDCTVTVDNLNLLSVNGRYNVTGDLIGWGRGIDYVDTITPNRALTFIDPNFLSKGLNYNRMITFSSTDFTFNITEVGFACYNQMLMSNNLYMFEYKITCQNFNPTMPPTIKLKSNGQECVISKYDNVKYEIFCLLVNPKLGVDTFIIANQYHSQEVSVSIYQDPVVTSFTLEPPTYPPTYLNMYGFFSFHTSPENTVIYFNYTALVMEELFMCNVTFVNTTYLRCIFTRTPDPGFQTMFILAESTAGQFQSNTIPYIPAPLPTIDNCKNMTNNCHGHGTCVNGQCQCDEGWTDFDCKIEKNPAPGVIIQPNYTDPTVNFTHGDYSFSFNLISIQELDYENKLINELATDKWNVTSNNSTDLTSISYLFNNQNKSSLYDYLVVKSVVEFSSKPRSIDFGGDLIQISAGSIKIGVNITNWPYKSLMSTLRVVFSTVINNNQSIVGCDNSVNTIDTFQQSADNGTLQYLRVVKDDVQFFGRFLDFMVSDGRKTYSKTQVMNVTAYGDAANNQSLAIIGIHVPQCTVCLVDPDFSALLVDRTNYDTTGTCTASEKNENWKIIVGIVVGVVGAIAISIGTFIFIKKNRKVKKFNTMMEKKLQALNAQNDSKA</sequence>
<organism evidence="5 6">
    <name type="scientific">Cavenderia fasciculata</name>
    <name type="common">Slime mold</name>
    <name type="synonym">Dictyostelium fasciculatum</name>
    <dbReference type="NCBI Taxonomy" id="261658"/>
    <lineage>
        <taxon>Eukaryota</taxon>
        <taxon>Amoebozoa</taxon>
        <taxon>Evosea</taxon>
        <taxon>Eumycetozoa</taxon>
        <taxon>Dictyostelia</taxon>
        <taxon>Acytosteliales</taxon>
        <taxon>Cavenderiaceae</taxon>
        <taxon>Cavenderia</taxon>
    </lineage>
</organism>
<dbReference type="InterPro" id="IPR013111">
    <property type="entry name" value="EGF_extracell"/>
</dbReference>
<feature type="transmembrane region" description="Helical" evidence="2">
    <location>
        <begin position="952"/>
        <end position="976"/>
    </location>
</feature>
<dbReference type="PANTHER" id="PTHR24032">
    <property type="entry name" value="EGF-LIKE DOMAIN-CONTAINING PROTEIN-RELATED-RELATED"/>
    <property type="match status" value="1"/>
</dbReference>
<evidence type="ECO:0000256" key="2">
    <source>
        <dbReference type="SAM" id="Phobius"/>
    </source>
</evidence>
<dbReference type="KEGG" id="dfa:DFA_08365"/>
<evidence type="ECO:0000313" key="6">
    <source>
        <dbReference type="Proteomes" id="UP000007797"/>
    </source>
</evidence>
<keyword evidence="2" id="KW-1133">Transmembrane helix</keyword>
<dbReference type="EMBL" id="GL883021">
    <property type="protein sequence ID" value="EGG17370.1"/>
    <property type="molecule type" value="Genomic_DNA"/>
</dbReference>
<keyword evidence="3" id="KW-0732">Signal</keyword>
<proteinExistence type="predicted"/>
<keyword evidence="2" id="KW-0472">Membrane</keyword>
<dbReference type="Proteomes" id="UP000007797">
    <property type="component" value="Unassembled WGS sequence"/>
</dbReference>
<feature type="domain" description="EGF-like" evidence="4">
    <location>
        <begin position="682"/>
        <end position="693"/>
    </location>
</feature>
<keyword evidence="2" id="KW-0812">Transmembrane</keyword>
<dbReference type="CDD" id="cd00054">
    <property type="entry name" value="EGF_CA"/>
    <property type="match status" value="1"/>
</dbReference>
<accession>F4Q5W1</accession>
<protein>
    <recommendedName>
        <fullName evidence="4">EGF-like domain-containing protein</fullName>
    </recommendedName>
</protein>
<keyword evidence="6" id="KW-1185">Reference proteome</keyword>
<keyword evidence="1" id="KW-1015">Disulfide bond</keyword>
<dbReference type="OrthoDB" id="26095at2759"/>
<name>F4Q5W1_CACFS</name>
<dbReference type="RefSeq" id="XP_004355854.1">
    <property type="nucleotide sequence ID" value="XM_004355801.1"/>
</dbReference>
<dbReference type="GeneID" id="14869951"/>
<gene>
    <name evidence="5" type="ORF">DFA_08365</name>
</gene>
<dbReference type="InterPro" id="IPR053331">
    <property type="entry name" value="EGF-like_comC"/>
</dbReference>
<dbReference type="PANTHER" id="PTHR24032:SF16">
    <property type="entry name" value="EGF-LIKE DOMAIN-CONTAINING PROTEIN"/>
    <property type="match status" value="1"/>
</dbReference>
<dbReference type="SUPFAM" id="SSF52058">
    <property type="entry name" value="L domain-like"/>
    <property type="match status" value="1"/>
</dbReference>
<dbReference type="Gene3D" id="2.10.25.10">
    <property type="entry name" value="Laminin"/>
    <property type="match status" value="1"/>
</dbReference>
<evidence type="ECO:0000256" key="1">
    <source>
        <dbReference type="ARBA" id="ARBA00023157"/>
    </source>
</evidence>
<dbReference type="InterPro" id="IPR054484">
    <property type="entry name" value="ComC_SSD"/>
</dbReference>
<dbReference type="AlphaFoldDB" id="F4Q5W1"/>
<evidence type="ECO:0000259" key="4">
    <source>
        <dbReference type="PROSITE" id="PS01186"/>
    </source>
</evidence>
<dbReference type="PROSITE" id="PS01186">
    <property type="entry name" value="EGF_2"/>
    <property type="match status" value="1"/>
</dbReference>
<dbReference type="OMA" id="WANNENE"/>
<dbReference type="Pfam" id="PF22933">
    <property type="entry name" value="ComC_SSD"/>
    <property type="match status" value="1"/>
</dbReference>
<feature type="chain" id="PRO_5003320618" description="EGF-like domain-containing protein" evidence="3">
    <location>
        <begin position="24"/>
        <end position="1004"/>
    </location>
</feature>
<dbReference type="Pfam" id="PF07974">
    <property type="entry name" value="EGF_2"/>
    <property type="match status" value="1"/>
</dbReference>
<dbReference type="InterPro" id="IPR000742">
    <property type="entry name" value="EGF"/>
</dbReference>
<feature type="signal peptide" evidence="3">
    <location>
        <begin position="1"/>
        <end position="23"/>
    </location>
</feature>
<evidence type="ECO:0000313" key="5">
    <source>
        <dbReference type="EMBL" id="EGG17370.1"/>
    </source>
</evidence>
<evidence type="ECO:0000256" key="3">
    <source>
        <dbReference type="SAM" id="SignalP"/>
    </source>
</evidence>